<evidence type="ECO:0000256" key="1">
    <source>
        <dbReference type="SAM" id="MobiDB-lite"/>
    </source>
</evidence>
<evidence type="ECO:0000259" key="2">
    <source>
        <dbReference type="Pfam" id="PF14024"/>
    </source>
</evidence>
<feature type="region of interest" description="Disordered" evidence="1">
    <location>
        <begin position="125"/>
        <end position="147"/>
    </location>
</feature>
<name>A0ABV3CGU5_9ACTN</name>
<feature type="domain" description="DUF4240" evidence="2">
    <location>
        <begin position="1"/>
        <end position="123"/>
    </location>
</feature>
<organism evidence="3 4">
    <name type="scientific">Streptomyces narbonensis</name>
    <dbReference type="NCBI Taxonomy" id="67333"/>
    <lineage>
        <taxon>Bacteria</taxon>
        <taxon>Bacillati</taxon>
        <taxon>Actinomycetota</taxon>
        <taxon>Actinomycetes</taxon>
        <taxon>Kitasatosporales</taxon>
        <taxon>Streptomycetaceae</taxon>
        <taxon>Streptomyces</taxon>
    </lineage>
</organism>
<dbReference type="EMBL" id="JBEZAE010000023">
    <property type="protein sequence ID" value="MEU7073982.1"/>
    <property type="molecule type" value="Genomic_DNA"/>
</dbReference>
<proteinExistence type="predicted"/>
<protein>
    <submittedName>
        <fullName evidence="3">DUF4240 domain-containing protein</fullName>
    </submittedName>
</protein>
<accession>A0ABV3CGU5</accession>
<evidence type="ECO:0000313" key="3">
    <source>
        <dbReference type="EMBL" id="MEU7073982.1"/>
    </source>
</evidence>
<sequence length="147" mass="16760">MDTKTFWSIIDNAQGDTVHDVIEAVGQDLSKRPVSEIIDFSERLAEALYVLDRRELFEKEYTFLGDASGGGNTGEDFLYARCAVVAAGSLVYEQVNQDPMQFAREWNWHAQDLLYVPEEAYEELTDETWEHDTETDYETGSNSSAWS</sequence>
<dbReference type="Proteomes" id="UP001551329">
    <property type="component" value="Unassembled WGS sequence"/>
</dbReference>
<comment type="caution">
    <text evidence="3">The sequence shown here is derived from an EMBL/GenBank/DDBJ whole genome shotgun (WGS) entry which is preliminary data.</text>
</comment>
<reference evidence="3 4" key="1">
    <citation type="submission" date="2024-06" db="EMBL/GenBank/DDBJ databases">
        <title>The Natural Products Discovery Center: Release of the First 8490 Sequenced Strains for Exploring Actinobacteria Biosynthetic Diversity.</title>
        <authorList>
            <person name="Kalkreuter E."/>
            <person name="Kautsar S.A."/>
            <person name="Yang D."/>
            <person name="Bader C.D."/>
            <person name="Teijaro C.N."/>
            <person name="Fluegel L."/>
            <person name="Davis C.M."/>
            <person name="Simpson J.R."/>
            <person name="Lauterbach L."/>
            <person name="Steele A.D."/>
            <person name="Gui C."/>
            <person name="Meng S."/>
            <person name="Li G."/>
            <person name="Viehrig K."/>
            <person name="Ye F."/>
            <person name="Su P."/>
            <person name="Kiefer A.F."/>
            <person name="Nichols A."/>
            <person name="Cepeda A.J."/>
            <person name="Yan W."/>
            <person name="Fan B."/>
            <person name="Jiang Y."/>
            <person name="Adhikari A."/>
            <person name="Zheng C.-J."/>
            <person name="Schuster L."/>
            <person name="Cowan T.M."/>
            <person name="Smanski M.J."/>
            <person name="Chevrette M.G."/>
            <person name="De Carvalho L.P.S."/>
            <person name="Shen B."/>
        </authorList>
    </citation>
    <scope>NUCLEOTIDE SEQUENCE [LARGE SCALE GENOMIC DNA]</scope>
    <source>
        <strain evidence="3 4">NPDC045974</strain>
    </source>
</reference>
<gene>
    <name evidence="3" type="ORF">AB0A88_28090</name>
</gene>
<dbReference type="Pfam" id="PF14024">
    <property type="entry name" value="DUF4240"/>
    <property type="match status" value="1"/>
</dbReference>
<keyword evidence="4" id="KW-1185">Reference proteome</keyword>
<dbReference type="RefSeq" id="WP_358477198.1">
    <property type="nucleotide sequence ID" value="NZ_JBEZAE010000023.1"/>
</dbReference>
<dbReference type="InterPro" id="IPR025334">
    <property type="entry name" value="DUF4240"/>
</dbReference>
<evidence type="ECO:0000313" key="4">
    <source>
        <dbReference type="Proteomes" id="UP001551329"/>
    </source>
</evidence>